<evidence type="ECO:0000256" key="5">
    <source>
        <dbReference type="ARBA" id="ARBA00022801"/>
    </source>
</evidence>
<gene>
    <name evidence="7" type="ORF">ACFL27_05415</name>
</gene>
<dbReference type="CDD" id="cd05656">
    <property type="entry name" value="M42_Frv"/>
    <property type="match status" value="1"/>
</dbReference>
<evidence type="ECO:0000256" key="6">
    <source>
        <dbReference type="PIRNR" id="PIRNR001123"/>
    </source>
</evidence>
<dbReference type="EMBL" id="JBHPBY010000049">
    <property type="protein sequence ID" value="MFC1849630.1"/>
    <property type="molecule type" value="Genomic_DNA"/>
</dbReference>
<comment type="similarity">
    <text evidence="1 6">Belongs to the peptidase M42 family.</text>
</comment>
<evidence type="ECO:0000256" key="4">
    <source>
        <dbReference type="ARBA" id="ARBA00022723"/>
    </source>
</evidence>
<evidence type="ECO:0000256" key="3">
    <source>
        <dbReference type="ARBA" id="ARBA00022670"/>
    </source>
</evidence>
<reference evidence="7 8" key="1">
    <citation type="submission" date="2024-09" db="EMBL/GenBank/DDBJ databases">
        <title>Laminarin stimulates single cell rates of sulfate reduction while oxygen inhibits transcriptomic activity in coastal marine sediment.</title>
        <authorList>
            <person name="Lindsay M."/>
            <person name="Orcutt B."/>
            <person name="Emerson D."/>
            <person name="Stepanauskas R."/>
            <person name="D'Angelo T."/>
        </authorList>
    </citation>
    <scope>NUCLEOTIDE SEQUENCE [LARGE SCALE GENOMIC DNA]</scope>
    <source>
        <strain evidence="7">SAG AM-311-K15</strain>
    </source>
</reference>
<dbReference type="PANTHER" id="PTHR32481:SF20">
    <property type="entry name" value="AMINOPEPTIDASE YSDC"/>
    <property type="match status" value="1"/>
</dbReference>
<dbReference type="SUPFAM" id="SSF53187">
    <property type="entry name" value="Zn-dependent exopeptidases"/>
    <property type="match status" value="1"/>
</dbReference>
<organism evidence="7 8">
    <name type="scientific">candidate division CSSED10-310 bacterium</name>
    <dbReference type="NCBI Taxonomy" id="2855610"/>
    <lineage>
        <taxon>Bacteria</taxon>
        <taxon>Bacteria division CSSED10-310</taxon>
    </lineage>
</organism>
<dbReference type="PANTHER" id="PTHR32481">
    <property type="entry name" value="AMINOPEPTIDASE"/>
    <property type="match status" value="1"/>
</dbReference>
<keyword evidence="5" id="KW-0378">Hydrolase</keyword>
<keyword evidence="4" id="KW-0479">Metal-binding</keyword>
<dbReference type="InterPro" id="IPR023367">
    <property type="entry name" value="Peptidase_M42_dom2"/>
</dbReference>
<keyword evidence="3" id="KW-0645">Protease</keyword>
<dbReference type="SUPFAM" id="SSF101821">
    <property type="entry name" value="Aminopeptidase/glucanase lid domain"/>
    <property type="match status" value="1"/>
</dbReference>
<accession>A0ABV6YTW9</accession>
<dbReference type="Gene3D" id="3.40.630.10">
    <property type="entry name" value="Zn peptidases"/>
    <property type="match status" value="1"/>
</dbReference>
<keyword evidence="2" id="KW-0031">Aminopeptidase</keyword>
<evidence type="ECO:0000313" key="8">
    <source>
        <dbReference type="Proteomes" id="UP001594351"/>
    </source>
</evidence>
<dbReference type="Proteomes" id="UP001594351">
    <property type="component" value="Unassembled WGS sequence"/>
</dbReference>
<keyword evidence="8" id="KW-1185">Reference proteome</keyword>
<name>A0ABV6YTW9_UNCC1</name>
<comment type="caution">
    <text evidence="7">The sequence shown here is derived from an EMBL/GenBank/DDBJ whole genome shotgun (WGS) entry which is preliminary data.</text>
</comment>
<dbReference type="Pfam" id="PF05343">
    <property type="entry name" value="Peptidase_M42"/>
    <property type="match status" value="1"/>
</dbReference>
<dbReference type="Gene3D" id="2.40.30.40">
    <property type="entry name" value="Peptidase M42, domain 2"/>
    <property type="match status" value="1"/>
</dbReference>
<dbReference type="InterPro" id="IPR008007">
    <property type="entry name" value="Peptidase_M42"/>
</dbReference>
<dbReference type="InterPro" id="IPR051464">
    <property type="entry name" value="Peptidase_M42_aminopept"/>
</dbReference>
<sequence>MKNKLDLKFLESLCEIPSLSGHEQNIQKLIYGRMEKFADEMQTDVLGNVYAIKNPEASFKVMIVGHCDEVGFRVNYIDDSGFIFLSADYGADHRIAPGKRVTIQTVKGPVVGVIGRKSRALQQQEERLKALEITNIWVDIGCSSREEARRKVNIGDPVMYGSNLAYLENDLVSSRALDDKIGVFIAMETFRLLAAHDLKIGLYCVSSAQEEAGMRGAQTAAYRIKPQCGIVIDVSHASDIPGVDPRTMGKKKLGEGPVLIRGPNVNENLVRMLHQIARTENMPIQLISRSKLTGTDAKVIQVSRAGVATGLIYIPIRYMHLPSEVCSLKDVIFAVELLTKFLINLAAESDFDPLSGVIT</sequence>
<evidence type="ECO:0000313" key="7">
    <source>
        <dbReference type="EMBL" id="MFC1849630.1"/>
    </source>
</evidence>
<proteinExistence type="inferred from homology"/>
<evidence type="ECO:0000256" key="1">
    <source>
        <dbReference type="ARBA" id="ARBA00006272"/>
    </source>
</evidence>
<dbReference type="PIRSF" id="PIRSF001123">
    <property type="entry name" value="PepA_GA"/>
    <property type="match status" value="1"/>
</dbReference>
<protein>
    <submittedName>
        <fullName evidence="7">M42 family metallopeptidase</fullName>
    </submittedName>
</protein>
<evidence type="ECO:0000256" key="2">
    <source>
        <dbReference type="ARBA" id="ARBA00022438"/>
    </source>
</evidence>